<evidence type="ECO:0000313" key="2">
    <source>
        <dbReference type="EMBL" id="RKJ89225.1"/>
    </source>
</evidence>
<name>A0A3A9IE92_AERVE</name>
<evidence type="ECO:0000313" key="4">
    <source>
        <dbReference type="Proteomes" id="UP000515442"/>
    </source>
</evidence>
<reference evidence="1 4" key="2">
    <citation type="submission" date="2019-12" db="EMBL/GenBank/DDBJ databases">
        <title>complete genome sequences of Aeromonas veronii str. WP3-W19-ESBL-03 isolated from wastewater treatment plant effluent.</title>
        <authorList>
            <person name="Sekizuka T."/>
            <person name="Itokawa K."/>
            <person name="Yatsu K."/>
            <person name="Inamine Y."/>
            <person name="Kuroda M."/>
        </authorList>
    </citation>
    <scope>NUCLEOTIDE SEQUENCE [LARGE SCALE GENOMIC DNA]</scope>
    <source>
        <strain evidence="1 4">WP3-W19-ESBL-03</strain>
    </source>
</reference>
<dbReference type="RefSeq" id="WP_043851829.1">
    <property type="nucleotide sequence ID" value="NZ_AP022290.1"/>
</dbReference>
<dbReference type="EMBL" id="RAWX01000002">
    <property type="protein sequence ID" value="RKJ89225.1"/>
    <property type="molecule type" value="Genomic_DNA"/>
</dbReference>
<accession>A0A3A9IE92</accession>
<proteinExistence type="predicted"/>
<dbReference type="EMBL" id="AP022038">
    <property type="protein sequence ID" value="BBR37569.1"/>
    <property type="molecule type" value="Genomic_DNA"/>
</dbReference>
<protein>
    <submittedName>
        <fullName evidence="2">Uncharacterized protein</fullName>
    </submittedName>
</protein>
<gene>
    <name evidence="2" type="ORF">D6R50_08050</name>
    <name evidence="1" type="ORF">WP3W19E03_00940</name>
</gene>
<evidence type="ECO:0000313" key="3">
    <source>
        <dbReference type="Proteomes" id="UP000281725"/>
    </source>
</evidence>
<sequence length="63" mass="7019">MGLWKTLTTINGNSLGGLIIKLIYNVPKMSDRTIIDIVTGRKWAPEFIKMLAAKEGALRSLKM</sequence>
<dbReference type="Proteomes" id="UP000281725">
    <property type="component" value="Unassembled WGS sequence"/>
</dbReference>
<evidence type="ECO:0000313" key="1">
    <source>
        <dbReference type="EMBL" id="BBR37569.1"/>
    </source>
</evidence>
<dbReference type="Proteomes" id="UP000515442">
    <property type="component" value="Chromosome"/>
</dbReference>
<organism evidence="2 3">
    <name type="scientific">Aeromonas veronii</name>
    <dbReference type="NCBI Taxonomy" id="654"/>
    <lineage>
        <taxon>Bacteria</taxon>
        <taxon>Pseudomonadati</taxon>
        <taxon>Pseudomonadota</taxon>
        <taxon>Gammaproteobacteria</taxon>
        <taxon>Aeromonadales</taxon>
        <taxon>Aeromonadaceae</taxon>
        <taxon>Aeromonas</taxon>
    </lineage>
</organism>
<dbReference type="AlphaFoldDB" id="A0A3A9IE92"/>
<reference evidence="2 3" key="1">
    <citation type="submission" date="2018-09" db="EMBL/GenBank/DDBJ databases">
        <title>Genome sequencing of Aeromonas veronii MS-17-88.</title>
        <authorList>
            <person name="Tekedar H.C."/>
            <person name="Arick M.A."/>
            <person name="Hsu C.-Y."/>
            <person name="Thrash A."/>
            <person name="Karsi A."/>
            <person name="Lawrence M.L."/>
            <person name="Abdelhamed H."/>
        </authorList>
    </citation>
    <scope>NUCLEOTIDE SEQUENCE [LARGE SCALE GENOMIC DNA]</scope>
    <source>
        <strain evidence="2 3">MS 17-88</strain>
    </source>
</reference>